<name>A0A914I060_GLORO</name>
<dbReference type="AlphaFoldDB" id="A0A914I060"/>
<dbReference type="Proteomes" id="UP000887572">
    <property type="component" value="Unplaced"/>
</dbReference>
<dbReference type="WBParaSite" id="Gr19_v10_g5648.t1">
    <property type="protein sequence ID" value="Gr19_v10_g5648.t1"/>
    <property type="gene ID" value="Gr19_v10_g5648"/>
</dbReference>
<feature type="region of interest" description="Disordered" evidence="1">
    <location>
        <begin position="520"/>
        <end position="540"/>
    </location>
</feature>
<organism evidence="2 3">
    <name type="scientific">Globodera rostochiensis</name>
    <name type="common">Golden nematode worm</name>
    <name type="synonym">Heterodera rostochiensis</name>
    <dbReference type="NCBI Taxonomy" id="31243"/>
    <lineage>
        <taxon>Eukaryota</taxon>
        <taxon>Metazoa</taxon>
        <taxon>Ecdysozoa</taxon>
        <taxon>Nematoda</taxon>
        <taxon>Chromadorea</taxon>
        <taxon>Rhabditida</taxon>
        <taxon>Tylenchina</taxon>
        <taxon>Tylenchomorpha</taxon>
        <taxon>Tylenchoidea</taxon>
        <taxon>Heteroderidae</taxon>
        <taxon>Heteroderinae</taxon>
        <taxon>Globodera</taxon>
    </lineage>
</organism>
<proteinExistence type="predicted"/>
<feature type="compositionally biased region" description="Polar residues" evidence="1">
    <location>
        <begin position="524"/>
        <end position="540"/>
    </location>
</feature>
<protein>
    <submittedName>
        <fullName evidence="3">Uncharacterized protein</fullName>
    </submittedName>
</protein>
<accession>A0A914I060</accession>
<reference evidence="3" key="1">
    <citation type="submission" date="2022-11" db="UniProtKB">
        <authorList>
            <consortium name="WormBaseParasite"/>
        </authorList>
    </citation>
    <scope>IDENTIFICATION</scope>
</reference>
<sequence>MFRFPSDDEKLNGGDKDSQVEIVNCNNAVQVEETFANLSEPPKILTINGQNFLKLLEMHEHLRHFFCNEIENSAKVILQGIIGDVEMTMLEDQFPHIMRLDLMLTSTTIQRFNKLMENRSSSSLYKEHFVRLTVGLLIWETKRKVDALDSLIADAYRNVSSDRTACVLYKLLEFMLTNNQWLRMNEKAMQQGRRQCADQRERDVTVQKFVHSDQGVLYQLVVTAAFLEEKDLNETLERMKMPGAKTRLKRYLPTMLAFGRTTLWEWSMTIQSNVKVTSWVPTLLCLCAGSNGKLRLKIKKKFKLISDHMDDEVYDPLFDQEHLEEYEQFLRKLFTDTKTFLFNLKPTEARKIESVNGSSKNEEICNWIRHLHNDEFSTLMQNGKLQNLLELIKLHGHSKIREDLQLFVDETVSANMFSNLNILELNEKCQNENGFELNRCVRVVSSNSEEEMVEKKSENVGLLPAVRHLRTDICGQTFADRHLRTDICGQTFADRLVGILPITQNPTSGDRVARNGLCIGQLPPGSTEQRTTCQQRGNES</sequence>
<evidence type="ECO:0000313" key="2">
    <source>
        <dbReference type="Proteomes" id="UP000887572"/>
    </source>
</evidence>
<evidence type="ECO:0000256" key="1">
    <source>
        <dbReference type="SAM" id="MobiDB-lite"/>
    </source>
</evidence>
<evidence type="ECO:0000313" key="3">
    <source>
        <dbReference type="WBParaSite" id="Gr19_v10_g5648.t1"/>
    </source>
</evidence>
<keyword evidence="2" id="KW-1185">Reference proteome</keyword>